<dbReference type="AlphaFoldDB" id="A0A3M8ALP0"/>
<dbReference type="RefSeq" id="WP_122953230.1">
    <property type="nucleotide sequence ID" value="NZ_BJOD01000011.1"/>
</dbReference>
<accession>A0A3M8ALP0</accession>
<dbReference type="GeneID" id="82810854"/>
<sequence>MSTLEKAIALAAQAHAGQTDKGGNPYILHPLRVMLNMPTDETKIAAVLHDVLEDTAVTVADLQAAGFSEPVIAAVIALTRREGEAYEDFIRRAKQDAIARQVKLGEIEDNMDLSRILEPTEQDYERRKRYEKAALLLTSQGQYEGNG</sequence>
<dbReference type="Proteomes" id="UP000276178">
    <property type="component" value="Unassembled WGS sequence"/>
</dbReference>
<dbReference type="EMBL" id="RHHN01000057">
    <property type="protein sequence ID" value="RNB52130.1"/>
    <property type="molecule type" value="Genomic_DNA"/>
</dbReference>
<reference evidence="1 4" key="2">
    <citation type="submission" date="2019-06" db="EMBL/GenBank/DDBJ databases">
        <title>Whole genome shotgun sequence of Brevibacillus agri NBRC 15538.</title>
        <authorList>
            <person name="Hosoyama A."/>
            <person name="Uohara A."/>
            <person name="Ohji S."/>
            <person name="Ichikawa N."/>
        </authorList>
    </citation>
    <scope>NUCLEOTIDE SEQUENCE [LARGE SCALE GENOMIC DNA]</scope>
    <source>
        <strain evidence="1 4">NBRC 15538</strain>
    </source>
</reference>
<name>A0A3M8ALP0_9BACL</name>
<keyword evidence="4" id="KW-1185">Reference proteome</keyword>
<comment type="caution">
    <text evidence="2">The sequence shown here is derived from an EMBL/GenBank/DDBJ whole genome shotgun (WGS) entry which is preliminary data.</text>
</comment>
<dbReference type="EMBL" id="BJOD01000011">
    <property type="protein sequence ID" value="GED25145.1"/>
    <property type="molecule type" value="Genomic_DNA"/>
</dbReference>
<proteinExistence type="predicted"/>
<dbReference type="OrthoDB" id="9802385at2"/>
<dbReference type="SUPFAM" id="SSF109604">
    <property type="entry name" value="HD-domain/PDEase-like"/>
    <property type="match status" value="1"/>
</dbReference>
<dbReference type="Pfam" id="PF13328">
    <property type="entry name" value="HD_4"/>
    <property type="match status" value="1"/>
</dbReference>
<dbReference type="Proteomes" id="UP000317180">
    <property type="component" value="Unassembled WGS sequence"/>
</dbReference>
<reference evidence="2 3" key="1">
    <citation type="submission" date="2018-10" db="EMBL/GenBank/DDBJ databases">
        <title>Phylogenomics of Brevibacillus.</title>
        <authorList>
            <person name="Dunlap C."/>
        </authorList>
    </citation>
    <scope>NUCLEOTIDE SEQUENCE [LARGE SCALE GENOMIC DNA]</scope>
    <source>
        <strain evidence="2 3">NRRL NRS 1219</strain>
    </source>
</reference>
<evidence type="ECO:0000313" key="3">
    <source>
        <dbReference type="Proteomes" id="UP000276178"/>
    </source>
</evidence>
<dbReference type="Gene3D" id="1.10.3210.10">
    <property type="entry name" value="Hypothetical protein af1432"/>
    <property type="match status" value="1"/>
</dbReference>
<protein>
    <submittedName>
        <fullName evidence="2">HD domain-containing protein</fullName>
    </submittedName>
</protein>
<evidence type="ECO:0000313" key="1">
    <source>
        <dbReference type="EMBL" id="GED25145.1"/>
    </source>
</evidence>
<evidence type="ECO:0000313" key="2">
    <source>
        <dbReference type="EMBL" id="RNB52130.1"/>
    </source>
</evidence>
<gene>
    <name evidence="1" type="ORF">BAG01nite_12470</name>
    <name evidence="2" type="ORF">EB820_19100</name>
</gene>
<evidence type="ECO:0000313" key="4">
    <source>
        <dbReference type="Proteomes" id="UP000317180"/>
    </source>
</evidence>
<organism evidence="2 3">
    <name type="scientific">Brevibacillus agri</name>
    <dbReference type="NCBI Taxonomy" id="51101"/>
    <lineage>
        <taxon>Bacteria</taxon>
        <taxon>Bacillati</taxon>
        <taxon>Bacillota</taxon>
        <taxon>Bacilli</taxon>
        <taxon>Bacillales</taxon>
        <taxon>Paenibacillaceae</taxon>
        <taxon>Brevibacillus</taxon>
    </lineage>
</organism>